<dbReference type="EMBL" id="CP002547">
    <property type="protein sequence ID" value="ADY57190.1"/>
    <property type="molecule type" value="Genomic_DNA"/>
</dbReference>
<sequence length="412" mass="46230">MGIFLGKEELSEALSKIKTKNVTLYSRLSAEKEIGELLEKYLPEDTYVVAHPQIGGYDPDFLVISSRFGCRVIEVQSWSPEEITEIEPDGKITLKDGRRINLTEQIRKYRDELSIYLDTNLGMTNITIEGLIVHCRFTAGEFKDKVSKIFPPDYYRNILFKDQIDTRIEQRLKASSKYVNRGLIDSNIQTILSAIEISENIAQEKRYVQITKLEEEPAVEEDREQDREEPEENSEGENGQKDSGPEEEQDLENDVSHDQDPQVPQQGKPGQNKTGLNWRNIAIALFLLIILICGSLAVKNLPSLQSAVGLGSAGNNTGKNKESGTIDRLVNGADSTGEQEMMLTVTKFLDDSRNQIIFLILSDGTSTIDALIDKNTKNALQVKEGNRYLVKGTLEKSENGNRLILSEISLSD</sequence>
<dbReference type="InterPro" id="IPR004365">
    <property type="entry name" value="NA-bd_OB_tRNA"/>
</dbReference>
<proteinExistence type="predicted"/>
<gene>
    <name evidence="4" type="ordered locus">Sgly_2921</name>
</gene>
<dbReference type="AlphaFoldDB" id="F0SZ72"/>
<feature type="compositionally biased region" description="Polar residues" evidence="1">
    <location>
        <begin position="262"/>
        <end position="274"/>
    </location>
</feature>
<organism evidence="4 5">
    <name type="scientific">Syntrophobotulus glycolicus (strain DSM 8271 / FlGlyR)</name>
    <dbReference type="NCBI Taxonomy" id="645991"/>
    <lineage>
        <taxon>Bacteria</taxon>
        <taxon>Bacillati</taxon>
        <taxon>Bacillota</taxon>
        <taxon>Clostridia</taxon>
        <taxon>Eubacteriales</taxon>
        <taxon>Desulfitobacteriaceae</taxon>
        <taxon>Syntrophobotulus</taxon>
    </lineage>
</organism>
<dbReference type="Pfam" id="PF08378">
    <property type="entry name" value="NERD"/>
    <property type="match status" value="1"/>
</dbReference>
<evidence type="ECO:0000259" key="3">
    <source>
        <dbReference type="Pfam" id="PF08378"/>
    </source>
</evidence>
<dbReference type="GO" id="GO:0003676">
    <property type="term" value="F:nucleic acid binding"/>
    <property type="evidence" value="ECO:0007669"/>
    <property type="project" value="InterPro"/>
</dbReference>
<protein>
    <submittedName>
        <fullName evidence="4">Nucleic acid binding OB-fold tRNA/helicase-type</fullName>
    </submittedName>
</protein>
<dbReference type="HOGENOM" id="CLU_667164_0_0_9"/>
<feature type="domain" description="NERD" evidence="3">
    <location>
        <begin position="29"/>
        <end position="133"/>
    </location>
</feature>
<evidence type="ECO:0000313" key="4">
    <source>
        <dbReference type="EMBL" id="ADY57190.1"/>
    </source>
</evidence>
<evidence type="ECO:0000256" key="1">
    <source>
        <dbReference type="SAM" id="MobiDB-lite"/>
    </source>
</evidence>
<reference evidence="4 5" key="1">
    <citation type="journal article" date="2011" name="Stand. Genomic Sci.">
        <title>Complete genome sequence of Syntrophobotulus glycolicus type strain (FlGlyR).</title>
        <authorList>
            <person name="Han C."/>
            <person name="Mwirichia R."/>
            <person name="Chertkov O."/>
            <person name="Held B."/>
            <person name="Lapidus A."/>
            <person name="Nolan M."/>
            <person name="Lucas S."/>
            <person name="Hammon N."/>
            <person name="Deshpande S."/>
            <person name="Cheng J.F."/>
            <person name="Tapia R."/>
            <person name="Goodwin L."/>
            <person name="Pitluck S."/>
            <person name="Huntemann M."/>
            <person name="Liolios K."/>
            <person name="Ivanova N."/>
            <person name="Pagani I."/>
            <person name="Mavromatis K."/>
            <person name="Ovchinikova G."/>
            <person name="Pati A."/>
            <person name="Chen A."/>
            <person name="Palaniappan K."/>
            <person name="Land M."/>
            <person name="Hauser L."/>
            <person name="Brambilla E.M."/>
            <person name="Rohde M."/>
            <person name="Spring S."/>
            <person name="Sikorski J."/>
            <person name="Goker M."/>
            <person name="Woyke T."/>
            <person name="Bristow J."/>
            <person name="Eisen J.A."/>
            <person name="Markowitz V."/>
            <person name="Hugenholtz P."/>
            <person name="Kyrpides N.C."/>
            <person name="Klenk H.P."/>
            <person name="Detter J.C."/>
        </authorList>
    </citation>
    <scope>NUCLEOTIDE SEQUENCE [LARGE SCALE GENOMIC DNA]</scope>
    <source>
        <strain evidence="5">DSM 8271 / FlGlyR</strain>
    </source>
</reference>
<accession>F0SZ72</accession>
<evidence type="ECO:0000259" key="2">
    <source>
        <dbReference type="Pfam" id="PF01336"/>
    </source>
</evidence>
<feature type="domain" description="OB" evidence="2">
    <location>
        <begin position="351"/>
        <end position="409"/>
    </location>
</feature>
<feature type="compositionally biased region" description="Acidic residues" evidence="1">
    <location>
        <begin position="216"/>
        <end position="235"/>
    </location>
</feature>
<dbReference type="RefSeq" id="WP_013626010.1">
    <property type="nucleotide sequence ID" value="NC_015172.1"/>
</dbReference>
<dbReference type="KEGG" id="sgy:Sgly_2921"/>
<dbReference type="InterPro" id="IPR011528">
    <property type="entry name" value="NERD"/>
</dbReference>
<dbReference type="Proteomes" id="UP000007488">
    <property type="component" value="Chromosome"/>
</dbReference>
<reference evidence="5" key="2">
    <citation type="submission" date="2011-02" db="EMBL/GenBank/DDBJ databases">
        <title>The complete genome of Syntrophobotulus glycolicus DSM 8271.</title>
        <authorList>
            <person name="Lucas S."/>
            <person name="Copeland A."/>
            <person name="Lapidus A."/>
            <person name="Bruce D."/>
            <person name="Goodwin L."/>
            <person name="Pitluck S."/>
            <person name="Kyrpides N."/>
            <person name="Mavromatis K."/>
            <person name="Pagani I."/>
            <person name="Ivanova N."/>
            <person name="Mikhailova N."/>
            <person name="Chertkov O."/>
            <person name="Held B."/>
            <person name="Detter J.C."/>
            <person name="Tapia R."/>
            <person name="Han C."/>
            <person name="Land M."/>
            <person name="Hauser L."/>
            <person name="Markowitz V."/>
            <person name="Cheng J.-F."/>
            <person name="Hugenholtz P."/>
            <person name="Woyke T."/>
            <person name="Wu D."/>
            <person name="Spring S."/>
            <person name="Schroeder M."/>
            <person name="Brambilla E."/>
            <person name="Klenk H.-P."/>
            <person name="Eisen J.A."/>
        </authorList>
    </citation>
    <scope>NUCLEOTIDE SEQUENCE [LARGE SCALE GENOMIC DNA]</scope>
    <source>
        <strain evidence="5">DSM 8271 / FlGlyR</strain>
    </source>
</reference>
<dbReference type="OrthoDB" id="7066673at2"/>
<dbReference type="Pfam" id="PF01336">
    <property type="entry name" value="tRNA_anti-codon"/>
    <property type="match status" value="1"/>
</dbReference>
<keyword evidence="5" id="KW-1185">Reference proteome</keyword>
<dbReference type="STRING" id="645991.Sgly_2921"/>
<feature type="region of interest" description="Disordered" evidence="1">
    <location>
        <begin position="213"/>
        <end position="274"/>
    </location>
</feature>
<dbReference type="eggNOG" id="ENOG502ZXWM">
    <property type="taxonomic scope" value="Bacteria"/>
</dbReference>
<name>F0SZ72_SYNGF</name>
<evidence type="ECO:0000313" key="5">
    <source>
        <dbReference type="Proteomes" id="UP000007488"/>
    </source>
</evidence>